<keyword evidence="1" id="KW-0472">Membrane</keyword>
<reference evidence="2 3" key="1">
    <citation type="submission" date="2020-03" db="EMBL/GenBank/DDBJ databases">
        <title>Roseomonas selenitidurans sp. nov. isolated from urban soil.</title>
        <authorList>
            <person name="Liu H."/>
        </authorList>
    </citation>
    <scope>NUCLEOTIDE SEQUENCE [LARGE SCALE GENOMIC DNA]</scope>
    <source>
        <strain evidence="2 3">BU-1</strain>
    </source>
</reference>
<gene>
    <name evidence="2" type="ORF">HEQ75_17760</name>
</gene>
<evidence type="ECO:0000313" key="3">
    <source>
        <dbReference type="Proteomes" id="UP000787635"/>
    </source>
</evidence>
<feature type="transmembrane region" description="Helical" evidence="1">
    <location>
        <begin position="52"/>
        <end position="71"/>
    </location>
</feature>
<keyword evidence="1" id="KW-1133">Transmembrane helix</keyword>
<evidence type="ECO:0000256" key="1">
    <source>
        <dbReference type="SAM" id="Phobius"/>
    </source>
</evidence>
<dbReference type="EMBL" id="JAAVNE010000031">
    <property type="protein sequence ID" value="NKC32716.1"/>
    <property type="molecule type" value="Genomic_DNA"/>
</dbReference>
<keyword evidence="1" id="KW-0812">Transmembrane</keyword>
<proteinExistence type="predicted"/>
<accession>A0ABX1E6B6</accession>
<dbReference type="Proteomes" id="UP000787635">
    <property type="component" value="Unassembled WGS sequence"/>
</dbReference>
<protein>
    <submittedName>
        <fullName evidence="2">Uncharacterized protein</fullName>
    </submittedName>
</protein>
<comment type="caution">
    <text evidence="2">The sequence shown here is derived from an EMBL/GenBank/DDBJ whole genome shotgun (WGS) entry which is preliminary data.</text>
</comment>
<sequence length="74" mass="7684">MRAALAFVLVALGFALAATGGLALFSIATGWEIRTKSTAGRPGLLVPTDLDFALVFSGIGLVLLGLGWLVGRRR</sequence>
<dbReference type="RefSeq" id="WP_168033132.1">
    <property type="nucleotide sequence ID" value="NZ_JAAVNE010000031.1"/>
</dbReference>
<evidence type="ECO:0000313" key="2">
    <source>
        <dbReference type="EMBL" id="NKC32716.1"/>
    </source>
</evidence>
<organism evidence="2 3">
    <name type="scientific">Falsiroseomonas selenitidurans</name>
    <dbReference type="NCBI Taxonomy" id="2716335"/>
    <lineage>
        <taxon>Bacteria</taxon>
        <taxon>Pseudomonadati</taxon>
        <taxon>Pseudomonadota</taxon>
        <taxon>Alphaproteobacteria</taxon>
        <taxon>Acetobacterales</taxon>
        <taxon>Roseomonadaceae</taxon>
        <taxon>Falsiroseomonas</taxon>
    </lineage>
</organism>
<name>A0ABX1E6B6_9PROT</name>
<keyword evidence="3" id="KW-1185">Reference proteome</keyword>